<protein>
    <submittedName>
        <fullName evidence="2">Peptidase C1-like protein L477</fullName>
    </submittedName>
</protein>
<accession>A0ABR4MGS4</accession>
<proteinExistence type="predicted"/>
<evidence type="ECO:0000256" key="1">
    <source>
        <dbReference type="SAM" id="MobiDB-lite"/>
    </source>
</evidence>
<sequence>MASRMLQASSSGFIPSFVQNLTDNLCDINENLVRGAGRQAASFLQQLDGSGNQRRLRGVNPNDSDKDEADEDLAESCLESKAWNSVGGVVLVEHHDLRWCDPIPDNYDPETTSLNLLA</sequence>
<feature type="region of interest" description="Disordered" evidence="1">
    <location>
        <begin position="51"/>
        <end position="72"/>
    </location>
</feature>
<gene>
    <name evidence="2" type="ORF">HOO65_050595</name>
</gene>
<keyword evidence="3" id="KW-1185">Reference proteome</keyword>
<dbReference type="GeneID" id="98119207"/>
<reference evidence="2 3" key="1">
    <citation type="submission" date="2020-05" db="EMBL/GenBank/DDBJ databases">
        <title>Ceratocystis lukuohia genome.</title>
        <authorList>
            <person name="Harrington T.C."/>
            <person name="Kim K."/>
            <person name="Mayers C.G."/>
        </authorList>
    </citation>
    <scope>NUCLEOTIDE SEQUENCE [LARGE SCALE GENOMIC DNA]</scope>
    <source>
        <strain evidence="2 3">C4212</strain>
    </source>
</reference>
<dbReference type="Proteomes" id="UP001610728">
    <property type="component" value="Unassembled WGS sequence"/>
</dbReference>
<organism evidence="2 3">
    <name type="scientific">Ceratocystis lukuohia</name>
    <dbReference type="NCBI Taxonomy" id="2019550"/>
    <lineage>
        <taxon>Eukaryota</taxon>
        <taxon>Fungi</taxon>
        <taxon>Dikarya</taxon>
        <taxon>Ascomycota</taxon>
        <taxon>Pezizomycotina</taxon>
        <taxon>Sordariomycetes</taxon>
        <taxon>Hypocreomycetidae</taxon>
        <taxon>Microascales</taxon>
        <taxon>Ceratocystidaceae</taxon>
        <taxon>Ceratocystis</taxon>
    </lineage>
</organism>
<dbReference type="EMBL" id="JABSNW010000005">
    <property type="protein sequence ID" value="KAL2887474.1"/>
    <property type="molecule type" value="Genomic_DNA"/>
</dbReference>
<name>A0ABR4MGS4_9PEZI</name>
<comment type="caution">
    <text evidence="2">The sequence shown here is derived from an EMBL/GenBank/DDBJ whole genome shotgun (WGS) entry which is preliminary data.</text>
</comment>
<evidence type="ECO:0000313" key="3">
    <source>
        <dbReference type="Proteomes" id="UP001610728"/>
    </source>
</evidence>
<dbReference type="RefSeq" id="XP_070858654.1">
    <property type="nucleotide sequence ID" value="XM_071003556.1"/>
</dbReference>
<evidence type="ECO:0000313" key="2">
    <source>
        <dbReference type="EMBL" id="KAL2887474.1"/>
    </source>
</evidence>